<evidence type="ECO:0000313" key="2">
    <source>
        <dbReference type="Proteomes" id="UP001229244"/>
    </source>
</evidence>
<accession>A0AAE3VPR3</accession>
<dbReference type="Gene3D" id="3.40.1590.10">
    <property type="entry name" value="NMB0488-like"/>
    <property type="match status" value="1"/>
</dbReference>
<dbReference type="Proteomes" id="UP001229244">
    <property type="component" value="Unassembled WGS sequence"/>
</dbReference>
<name>A0AAE3VPR3_9HYPH</name>
<reference evidence="1" key="1">
    <citation type="submission" date="2023-07" db="EMBL/GenBank/DDBJ databases">
        <title>Genomic Encyclopedia of Type Strains, Phase IV (KMG-IV): sequencing the most valuable type-strain genomes for metagenomic binning, comparative biology and taxonomic classification.</title>
        <authorList>
            <person name="Goeker M."/>
        </authorList>
    </citation>
    <scope>NUCLEOTIDE SEQUENCE</scope>
    <source>
        <strain evidence="1">DSM 21202</strain>
    </source>
</reference>
<dbReference type="RefSeq" id="WP_306885330.1">
    <property type="nucleotide sequence ID" value="NZ_JAUSUL010000002.1"/>
</dbReference>
<keyword evidence="2" id="KW-1185">Reference proteome</keyword>
<dbReference type="EMBL" id="JAUSUL010000002">
    <property type="protein sequence ID" value="MDQ0315501.1"/>
    <property type="molecule type" value="Genomic_DNA"/>
</dbReference>
<proteinExistence type="predicted"/>
<organism evidence="1 2">
    <name type="scientific">Amorphus orientalis</name>
    <dbReference type="NCBI Taxonomy" id="649198"/>
    <lineage>
        <taxon>Bacteria</taxon>
        <taxon>Pseudomonadati</taxon>
        <taxon>Pseudomonadota</taxon>
        <taxon>Alphaproteobacteria</taxon>
        <taxon>Hyphomicrobiales</taxon>
        <taxon>Amorphaceae</taxon>
        <taxon>Amorphus</taxon>
    </lineage>
</organism>
<evidence type="ECO:0000313" key="1">
    <source>
        <dbReference type="EMBL" id="MDQ0315501.1"/>
    </source>
</evidence>
<sequence>MKDRSQRSAPPPEERKEASVTAFKKFYRIHSWAVFRACLLDPDGIDGDHPPDLDDAALGAAAREALLASRFIGPDHPDWGRVRASVTPEAARSDEERLKARAGVKTQQALYSGVGEVSLTLKDGNIRLLPGKYQGRGGFGSLNGVDPTELPETVSDAELGAAIRHLVDVSRRPWRY</sequence>
<dbReference type="InterPro" id="IPR009888">
    <property type="entry name" value="CdiI_Proteobact"/>
</dbReference>
<dbReference type="AlphaFoldDB" id="A0AAE3VPR3"/>
<gene>
    <name evidence="1" type="ORF">J2S73_001958</name>
</gene>
<dbReference type="Pfam" id="PF07262">
    <property type="entry name" value="CdiI"/>
    <property type="match status" value="1"/>
</dbReference>
<comment type="caution">
    <text evidence="1">The sequence shown here is derived from an EMBL/GenBank/DDBJ whole genome shotgun (WGS) entry which is preliminary data.</text>
</comment>
<dbReference type="SUPFAM" id="SSF160207">
    <property type="entry name" value="NMB0488-like"/>
    <property type="match status" value="1"/>
</dbReference>
<protein>
    <submittedName>
        <fullName evidence="1">Uncharacterized protein</fullName>
    </submittedName>
</protein>
<dbReference type="InterPro" id="IPR037891">
    <property type="entry name" value="Cdil-like_sf"/>
</dbReference>